<reference evidence="6 7" key="2">
    <citation type="submission" date="2014-05" db="EMBL/GenBank/DDBJ databases">
        <title>Draft genome sequence of Halobacillus karajensis HK-03.</title>
        <authorList>
            <person name="Khelaifia S."/>
            <person name="Croce O."/>
            <person name="Lagier J.C."/>
            <person name="Raoult D."/>
        </authorList>
    </citation>
    <scope>NUCLEOTIDE SEQUENCE [LARGE SCALE GENOMIC DNA]</scope>
    <source>
        <strain evidence="6 7">HD-03</strain>
    </source>
</reference>
<dbReference type="InterPro" id="IPR029045">
    <property type="entry name" value="ClpP/crotonase-like_dom_sf"/>
</dbReference>
<dbReference type="InterPro" id="IPR002142">
    <property type="entry name" value="Peptidase_S49"/>
</dbReference>
<dbReference type="InterPro" id="IPR004635">
    <property type="entry name" value="Pept_S49_SppA"/>
</dbReference>
<keyword evidence="2" id="KW-0645">Protease</keyword>
<dbReference type="GO" id="GO:0004252">
    <property type="term" value="F:serine-type endopeptidase activity"/>
    <property type="evidence" value="ECO:0007669"/>
    <property type="project" value="InterPro"/>
</dbReference>
<name>A0A024P1T1_9BACI</name>
<keyword evidence="3" id="KW-0378">Hydrolase</keyword>
<dbReference type="PRINTS" id="PR00127">
    <property type="entry name" value="CLPPROTEASEP"/>
</dbReference>
<evidence type="ECO:0000256" key="2">
    <source>
        <dbReference type="ARBA" id="ARBA00022670"/>
    </source>
</evidence>
<keyword evidence="7" id="KW-1185">Reference proteome</keyword>
<dbReference type="Gene3D" id="3.90.226.10">
    <property type="entry name" value="2-enoyl-CoA Hydratase, Chain A, domain 1"/>
    <property type="match status" value="2"/>
</dbReference>
<dbReference type="RefSeq" id="WP_035504747.1">
    <property type="nucleotide sequence ID" value="NZ_CCDH010000002.1"/>
</dbReference>
<dbReference type="Pfam" id="PF01343">
    <property type="entry name" value="Peptidase_S49"/>
    <property type="match status" value="1"/>
</dbReference>
<dbReference type="GO" id="GO:0004176">
    <property type="term" value="F:ATP-dependent peptidase activity"/>
    <property type="evidence" value="ECO:0007669"/>
    <property type="project" value="InterPro"/>
</dbReference>
<comment type="similarity">
    <text evidence="1">Belongs to the peptidase S49 family.</text>
</comment>
<proteinExistence type="inferred from homology"/>
<dbReference type="CDD" id="cd07023">
    <property type="entry name" value="S49_Sppa_N_C"/>
    <property type="match status" value="1"/>
</dbReference>
<evidence type="ECO:0000313" key="7">
    <source>
        <dbReference type="Proteomes" id="UP000028868"/>
    </source>
</evidence>
<dbReference type="PANTHER" id="PTHR42987:SF7">
    <property type="entry name" value="SIGNAL PEPTIDE PEPTIDASE SPPA-RELATED"/>
    <property type="match status" value="1"/>
</dbReference>
<evidence type="ECO:0000256" key="1">
    <source>
        <dbReference type="ARBA" id="ARBA00008683"/>
    </source>
</evidence>
<dbReference type="EMBL" id="CCDI010000001">
    <property type="protein sequence ID" value="CDQ21871.1"/>
    <property type="molecule type" value="Genomic_DNA"/>
</dbReference>
<dbReference type="AlphaFoldDB" id="A0A024P1T1"/>
<dbReference type="InterPro" id="IPR001907">
    <property type="entry name" value="ClpP"/>
</dbReference>
<protein>
    <submittedName>
        <fullName evidence="6">Signal peptide peptidase SppA</fullName>
    </submittedName>
</protein>
<reference evidence="7" key="1">
    <citation type="submission" date="2014-03" db="EMBL/GenBank/DDBJ databases">
        <authorList>
            <person name="Urmite Genomes U."/>
        </authorList>
    </citation>
    <scope>NUCLEOTIDE SEQUENCE [LARGE SCALE GENOMIC DNA]</scope>
    <source>
        <strain evidence="7">HD-03</strain>
    </source>
</reference>
<organism evidence="6 7">
    <name type="scientific">Halobacillus karajensis</name>
    <dbReference type="NCBI Taxonomy" id="195088"/>
    <lineage>
        <taxon>Bacteria</taxon>
        <taxon>Bacillati</taxon>
        <taxon>Bacillota</taxon>
        <taxon>Bacilli</taxon>
        <taxon>Bacillales</taxon>
        <taxon>Bacillaceae</taxon>
        <taxon>Halobacillus</taxon>
    </lineage>
</organism>
<dbReference type="NCBIfam" id="TIGR00706">
    <property type="entry name" value="SppA_dom"/>
    <property type="match status" value="1"/>
</dbReference>
<evidence type="ECO:0000259" key="5">
    <source>
        <dbReference type="Pfam" id="PF01343"/>
    </source>
</evidence>
<evidence type="ECO:0000256" key="4">
    <source>
        <dbReference type="ARBA" id="ARBA00022825"/>
    </source>
</evidence>
<dbReference type="InterPro" id="IPR047272">
    <property type="entry name" value="S49_SppA_C"/>
</dbReference>
<evidence type="ECO:0000313" key="6">
    <source>
        <dbReference type="EMBL" id="CDQ21871.1"/>
    </source>
</evidence>
<gene>
    <name evidence="6" type="primary">sppA</name>
    <name evidence="6" type="ORF">BN983_00066</name>
</gene>
<dbReference type="Proteomes" id="UP000028868">
    <property type="component" value="Unassembled WGS sequence"/>
</dbReference>
<sequence length="332" mass="36814">MSKRIIASIIAASILIIALSFQLVGSFIEGDEDETDAMGLFSNSEKLEEKVVERGSSNKRIVELSLEGAIIDNPSTNPNPFGGGGYQHDRFLKKLETIKEDASIKGVHLYVNSPGGGVYESAEIHDKLLEIQEAGKTIYVSMGNMAASGGYYISAPADRIFASNDTFTGSLGVIMESINYQELANEYGVKFNTIKSGEFKDIMSPTKEMTDADREILQTLVDESYQQFVDVIAEGRDMSGNRVKELADGRIYSGKQAVENGLVDEIGFREDTLKALKEEIGGDPQVFEYKNNMASFFNLPFAESLMPNSEIRYIEKLISQRQGPRMMYMYTE</sequence>
<evidence type="ECO:0000256" key="3">
    <source>
        <dbReference type="ARBA" id="ARBA00022801"/>
    </source>
</evidence>
<keyword evidence="4" id="KW-0720">Serine protease</keyword>
<comment type="caution">
    <text evidence="6">The sequence shown here is derived from an EMBL/GenBank/DDBJ whole genome shotgun (WGS) entry which is preliminary data.</text>
</comment>
<feature type="domain" description="Peptidase S49" evidence="5">
    <location>
        <begin position="132"/>
        <end position="279"/>
    </location>
</feature>
<dbReference type="PANTHER" id="PTHR42987">
    <property type="entry name" value="PEPTIDASE S49"/>
    <property type="match status" value="1"/>
</dbReference>
<dbReference type="SUPFAM" id="SSF52096">
    <property type="entry name" value="ClpP/crotonase"/>
    <property type="match status" value="1"/>
</dbReference>
<dbReference type="GO" id="GO:0006508">
    <property type="term" value="P:proteolysis"/>
    <property type="evidence" value="ECO:0007669"/>
    <property type="project" value="UniProtKB-KW"/>
</dbReference>
<accession>A0A024P1T1</accession>